<dbReference type="Gene3D" id="2.40.150.20">
    <property type="entry name" value="Ribosomal protein L14"/>
    <property type="match status" value="1"/>
</dbReference>
<evidence type="ECO:0000256" key="1">
    <source>
        <dbReference type="ARBA" id="ARBA00010745"/>
    </source>
</evidence>
<dbReference type="GO" id="GO:0070180">
    <property type="term" value="F:large ribosomal subunit rRNA binding"/>
    <property type="evidence" value="ECO:0007669"/>
    <property type="project" value="TreeGrafter"/>
</dbReference>
<comment type="caution">
    <text evidence="7">The sequence shown here is derived from an EMBL/GenBank/DDBJ whole genome shotgun (WGS) entry which is preliminary data.</text>
</comment>
<name>A0A1Y2HSB4_9FUNG</name>
<keyword evidence="3 6" id="KW-0687">Ribonucleoprotein</keyword>
<dbReference type="AlphaFoldDB" id="A0A1Y2HSB4"/>
<dbReference type="PROSITE" id="PS00049">
    <property type="entry name" value="RIBOSOMAL_L14"/>
    <property type="match status" value="1"/>
</dbReference>
<dbReference type="PANTHER" id="PTHR11761:SF3">
    <property type="entry name" value="LARGE RIBOSOMAL SUBUNIT PROTEIN UL14M"/>
    <property type="match status" value="1"/>
</dbReference>
<evidence type="ECO:0000256" key="4">
    <source>
        <dbReference type="ARBA" id="ARBA00037226"/>
    </source>
</evidence>
<accession>A0A1Y2HSB4</accession>
<dbReference type="GO" id="GO:0003735">
    <property type="term" value="F:structural constituent of ribosome"/>
    <property type="evidence" value="ECO:0007669"/>
    <property type="project" value="InterPro"/>
</dbReference>
<keyword evidence="2 6" id="KW-0689">Ribosomal protein</keyword>
<dbReference type="NCBIfam" id="TIGR01067">
    <property type="entry name" value="rplN_bact"/>
    <property type="match status" value="1"/>
</dbReference>
<dbReference type="OrthoDB" id="274765at2759"/>
<evidence type="ECO:0000313" key="8">
    <source>
        <dbReference type="Proteomes" id="UP000193411"/>
    </source>
</evidence>
<comment type="function">
    <text evidence="4">Component of the mitochondrial ribosome (mitoribosome), a dedicated translation machinery responsible for the synthesis of mitochondrial genome-encoded proteins, including at least some of the essential transmembrane subunits of the mitochondrial respiratory chain. The mitoribosomes are attached to the mitochondrial inner membrane and translation products are cotranslationally integrated into the membrane.</text>
</comment>
<keyword evidence="8" id="KW-1185">Reference proteome</keyword>
<evidence type="ECO:0000313" key="7">
    <source>
        <dbReference type="EMBL" id="ORZ36691.1"/>
    </source>
</evidence>
<dbReference type="SMART" id="SM01374">
    <property type="entry name" value="Ribosomal_L14"/>
    <property type="match status" value="1"/>
</dbReference>
<dbReference type="SUPFAM" id="SSF50193">
    <property type="entry name" value="Ribosomal protein L14"/>
    <property type="match status" value="1"/>
</dbReference>
<protein>
    <recommendedName>
        <fullName evidence="5">Large ribosomal subunit protein uL14m</fullName>
    </recommendedName>
</protein>
<dbReference type="FunFam" id="2.40.150.20:FF:000005">
    <property type="entry name" value="50S ribosomal protein L14"/>
    <property type="match status" value="1"/>
</dbReference>
<dbReference type="HAMAP" id="MF_01367">
    <property type="entry name" value="Ribosomal_uL14"/>
    <property type="match status" value="1"/>
</dbReference>
<proteinExistence type="inferred from homology"/>
<dbReference type="InterPro" id="IPR005745">
    <property type="entry name" value="Ribosomal_uL14_bac-type"/>
</dbReference>
<sequence length="130" mass="14190">MIQLKSMLNVIDNSGARLVECIRVVAGRSASLGDQITVVVKEARPLPTTGMTAASLANKVKKGDVRRAVIVRARKEVRRPDGRYVRFDDNACVLLNTQGQPLGTRVLGVVANELRMKKWAKVISLAPKVV</sequence>
<dbReference type="GO" id="GO:0006412">
    <property type="term" value="P:translation"/>
    <property type="evidence" value="ECO:0007669"/>
    <property type="project" value="InterPro"/>
</dbReference>
<evidence type="ECO:0000256" key="2">
    <source>
        <dbReference type="ARBA" id="ARBA00022980"/>
    </source>
</evidence>
<dbReference type="CDD" id="cd00337">
    <property type="entry name" value="Ribosomal_uL14"/>
    <property type="match status" value="1"/>
</dbReference>
<reference evidence="7 8" key="1">
    <citation type="submission" date="2016-07" db="EMBL/GenBank/DDBJ databases">
        <title>Pervasive Adenine N6-methylation of Active Genes in Fungi.</title>
        <authorList>
            <consortium name="DOE Joint Genome Institute"/>
            <person name="Mondo S.J."/>
            <person name="Dannebaum R.O."/>
            <person name="Kuo R.C."/>
            <person name="Labutti K."/>
            <person name="Haridas S."/>
            <person name="Kuo A."/>
            <person name="Salamov A."/>
            <person name="Ahrendt S.R."/>
            <person name="Lipzen A."/>
            <person name="Sullivan W."/>
            <person name="Andreopoulos W.B."/>
            <person name="Clum A."/>
            <person name="Lindquist E."/>
            <person name="Daum C."/>
            <person name="Ramamoorthy G.K."/>
            <person name="Gryganskyi A."/>
            <person name="Culley D."/>
            <person name="Magnuson J.K."/>
            <person name="James T.Y."/>
            <person name="O'Malley M.A."/>
            <person name="Stajich J.E."/>
            <person name="Spatafora J.W."/>
            <person name="Visel A."/>
            <person name="Grigoriev I.V."/>
        </authorList>
    </citation>
    <scope>NUCLEOTIDE SEQUENCE [LARGE SCALE GENOMIC DNA]</scope>
    <source>
        <strain evidence="7 8">PL171</strain>
    </source>
</reference>
<evidence type="ECO:0000256" key="3">
    <source>
        <dbReference type="ARBA" id="ARBA00023274"/>
    </source>
</evidence>
<evidence type="ECO:0000256" key="5">
    <source>
        <dbReference type="ARBA" id="ARBA00040118"/>
    </source>
</evidence>
<gene>
    <name evidence="7" type="ORF">BCR44DRAFT_1388836</name>
</gene>
<dbReference type="GO" id="GO:0005762">
    <property type="term" value="C:mitochondrial large ribosomal subunit"/>
    <property type="evidence" value="ECO:0007669"/>
    <property type="project" value="TreeGrafter"/>
</dbReference>
<dbReference type="InterPro" id="IPR000218">
    <property type="entry name" value="Ribosomal_uL14"/>
</dbReference>
<dbReference type="InterPro" id="IPR036853">
    <property type="entry name" value="Ribosomal_uL14_sf"/>
</dbReference>
<comment type="similarity">
    <text evidence="1 6">Belongs to the universal ribosomal protein uL14 family.</text>
</comment>
<dbReference type="Pfam" id="PF00238">
    <property type="entry name" value="Ribosomal_L14"/>
    <property type="match status" value="1"/>
</dbReference>
<dbReference type="PANTHER" id="PTHR11761">
    <property type="entry name" value="50S/60S RIBOSOMAL PROTEIN L14/L23"/>
    <property type="match status" value="1"/>
</dbReference>
<dbReference type="InterPro" id="IPR019972">
    <property type="entry name" value="Ribosomal_uL14_CS"/>
</dbReference>
<evidence type="ECO:0000256" key="6">
    <source>
        <dbReference type="RuleBase" id="RU003949"/>
    </source>
</evidence>
<dbReference type="Proteomes" id="UP000193411">
    <property type="component" value="Unassembled WGS sequence"/>
</dbReference>
<organism evidence="7 8">
    <name type="scientific">Catenaria anguillulae PL171</name>
    <dbReference type="NCBI Taxonomy" id="765915"/>
    <lineage>
        <taxon>Eukaryota</taxon>
        <taxon>Fungi</taxon>
        <taxon>Fungi incertae sedis</taxon>
        <taxon>Blastocladiomycota</taxon>
        <taxon>Blastocladiomycetes</taxon>
        <taxon>Blastocladiales</taxon>
        <taxon>Catenariaceae</taxon>
        <taxon>Catenaria</taxon>
    </lineage>
</organism>
<dbReference type="STRING" id="765915.A0A1Y2HSB4"/>
<dbReference type="EMBL" id="MCFL01000015">
    <property type="protein sequence ID" value="ORZ36691.1"/>
    <property type="molecule type" value="Genomic_DNA"/>
</dbReference>